<name>A0A415DWU9_9FIRM</name>
<reference evidence="1 2" key="1">
    <citation type="submission" date="2018-08" db="EMBL/GenBank/DDBJ databases">
        <title>A genome reference for cultivated species of the human gut microbiota.</title>
        <authorList>
            <person name="Zou Y."/>
            <person name="Xue W."/>
            <person name="Luo G."/>
        </authorList>
    </citation>
    <scope>NUCLEOTIDE SEQUENCE [LARGE SCALE GENOMIC DNA]</scope>
    <source>
        <strain evidence="1 2">AM07-24</strain>
    </source>
</reference>
<gene>
    <name evidence="1" type="ORF">DW099_15415</name>
</gene>
<accession>A0A415DWU9</accession>
<comment type="caution">
    <text evidence="1">The sequence shown here is derived from an EMBL/GenBank/DDBJ whole genome shotgun (WGS) entry which is preliminary data.</text>
</comment>
<dbReference type="Proteomes" id="UP000284841">
    <property type="component" value="Unassembled WGS sequence"/>
</dbReference>
<keyword evidence="2" id="KW-1185">Reference proteome</keyword>
<protein>
    <submittedName>
        <fullName evidence="1">Uncharacterized protein</fullName>
    </submittedName>
</protein>
<organism evidence="1 2">
    <name type="scientific">Emergencia timonensis</name>
    <dbReference type="NCBI Taxonomy" id="1776384"/>
    <lineage>
        <taxon>Bacteria</taxon>
        <taxon>Bacillati</taxon>
        <taxon>Bacillota</taxon>
        <taxon>Clostridia</taxon>
        <taxon>Peptostreptococcales</taxon>
        <taxon>Anaerovoracaceae</taxon>
        <taxon>Emergencia</taxon>
    </lineage>
</organism>
<dbReference type="EMBL" id="QRMS01000005">
    <property type="protein sequence ID" value="RHJ85090.1"/>
    <property type="molecule type" value="Genomic_DNA"/>
</dbReference>
<dbReference type="AlphaFoldDB" id="A0A415DWU9"/>
<proteinExistence type="predicted"/>
<dbReference type="RefSeq" id="WP_118336293.1">
    <property type="nucleotide sequence ID" value="NZ_AP025567.1"/>
</dbReference>
<sequence>MKKILGFGIVVFLVFMAAILTTNYWNTNNTEKDVLKYETSLPMTYKKLLNEYQESWNLSKGEAMGELESIGLSDQDNRGKYKILWVQLPKTEENICGGYIQFLCQTSQEKQEEMINEVLGMAFGLKEDERLFYNGKIKIWWRDNDRLEFVCNGEFGAAKRDEPRRLQSLLIKANEEKELSIYGDQLSEPKYYCYSHQIIKF</sequence>
<evidence type="ECO:0000313" key="2">
    <source>
        <dbReference type="Proteomes" id="UP000284841"/>
    </source>
</evidence>
<evidence type="ECO:0000313" key="1">
    <source>
        <dbReference type="EMBL" id="RHJ85090.1"/>
    </source>
</evidence>